<reference evidence="2 3" key="1">
    <citation type="submission" date="2017-08" db="EMBL/GenBank/DDBJ databases">
        <title>Genome sequence of Streptomyces albireticuli NRRL B-1670.</title>
        <authorList>
            <person name="Graham D.E."/>
            <person name="Mahan K.M."/>
            <person name="Klingeman D.M."/>
            <person name="Hettich R.L."/>
            <person name="Parry R.J."/>
            <person name="Spain J.C."/>
        </authorList>
    </citation>
    <scope>NUCLEOTIDE SEQUENCE [LARGE SCALE GENOMIC DNA]</scope>
    <source>
        <strain evidence="2 3">NRRL B-1670</strain>
    </source>
</reference>
<dbReference type="Proteomes" id="UP000218944">
    <property type="component" value="Unassembled WGS sequence"/>
</dbReference>
<protein>
    <submittedName>
        <fullName evidence="2">Uncharacterized protein</fullName>
    </submittedName>
</protein>
<feature type="compositionally biased region" description="Low complexity" evidence="1">
    <location>
        <begin position="85"/>
        <end position="115"/>
    </location>
</feature>
<gene>
    <name evidence="2" type="ORF">CK936_25605</name>
</gene>
<feature type="region of interest" description="Disordered" evidence="1">
    <location>
        <begin position="72"/>
        <end position="115"/>
    </location>
</feature>
<dbReference type="AlphaFoldDB" id="A0A2A2D3R5"/>
<evidence type="ECO:0000313" key="3">
    <source>
        <dbReference type="Proteomes" id="UP000218944"/>
    </source>
</evidence>
<name>A0A2A2D3R5_9ACTN</name>
<keyword evidence="3" id="KW-1185">Reference proteome</keyword>
<proteinExistence type="predicted"/>
<comment type="caution">
    <text evidence="2">The sequence shown here is derived from an EMBL/GenBank/DDBJ whole genome shotgun (WGS) entry which is preliminary data.</text>
</comment>
<dbReference type="EMBL" id="NSJV01000486">
    <property type="protein sequence ID" value="PAU46174.1"/>
    <property type="molecule type" value="Genomic_DNA"/>
</dbReference>
<evidence type="ECO:0000313" key="2">
    <source>
        <dbReference type="EMBL" id="PAU46174.1"/>
    </source>
</evidence>
<accession>A0A2A2D3R5</accession>
<sequence>MLITSRMVDGRCPCGAAHAACGPPSTSVPVDDNFQEVAVVGGPLKKYKIRTASGAETVMKYNAADAARYGLTDADLAETPPTPEPEGGAAGKPAGKARTAAANKARTAANKARGH</sequence>
<dbReference type="RefSeq" id="WP_095583336.1">
    <property type="nucleotide sequence ID" value="NZ_JAJQQS010000026.1"/>
</dbReference>
<organism evidence="2 3">
    <name type="scientific">Streptomyces albireticuli</name>
    <dbReference type="NCBI Taxonomy" id="1940"/>
    <lineage>
        <taxon>Bacteria</taxon>
        <taxon>Bacillati</taxon>
        <taxon>Actinomycetota</taxon>
        <taxon>Actinomycetes</taxon>
        <taxon>Kitasatosporales</taxon>
        <taxon>Streptomycetaceae</taxon>
        <taxon>Streptomyces</taxon>
    </lineage>
</organism>
<evidence type="ECO:0000256" key="1">
    <source>
        <dbReference type="SAM" id="MobiDB-lite"/>
    </source>
</evidence>